<dbReference type="Proteomes" id="UP000019116">
    <property type="component" value="Chromosome 1A"/>
</dbReference>
<feature type="signal peptide" evidence="2">
    <location>
        <begin position="1"/>
        <end position="25"/>
    </location>
</feature>
<proteinExistence type="predicted"/>
<dbReference type="Gramene" id="TraesROB_scaffold_028510_01G000500.1">
    <property type="protein sequence ID" value="TraesROB_scaffold_028510_01G000500.1"/>
    <property type="gene ID" value="TraesROB_scaffold_028510_01G000500"/>
</dbReference>
<evidence type="ECO:0000256" key="1">
    <source>
        <dbReference type="SAM" id="MobiDB-lite"/>
    </source>
</evidence>
<evidence type="ECO:0000313" key="4">
    <source>
        <dbReference type="Proteomes" id="UP000019116"/>
    </source>
</evidence>
<keyword evidence="2" id="KW-0732">Signal</keyword>
<sequence length="99" mass="10505">MGKTLLLLPVLLVASLGMSTTVVRSELACGSLREQCMAMCILASWCMHCCQARGYAHGRCRVLHGETTCYCCKDVPPSPSPAPGPQKSSAAGDLTFLTD</sequence>
<dbReference type="AlphaFoldDB" id="A0A3B5XU79"/>
<dbReference type="Gramene" id="TraesSYM1A03G00012490.1">
    <property type="protein sequence ID" value="TraesSYM1A03G00012490.1"/>
    <property type="gene ID" value="TraesSYM1A03G00012490"/>
</dbReference>
<evidence type="ECO:0000256" key="2">
    <source>
        <dbReference type="SAM" id="SignalP"/>
    </source>
</evidence>
<dbReference type="OrthoDB" id="702310at2759"/>
<evidence type="ECO:0000313" key="3">
    <source>
        <dbReference type="EnsemblPlants" id="TraesCS1A02G039000.1"/>
    </source>
</evidence>
<dbReference type="Gramene" id="TraesWEE_scaffold_020750_01G000100.1">
    <property type="protein sequence ID" value="TraesWEE_scaffold_020750_01G000100.1"/>
    <property type="gene ID" value="TraesWEE_scaffold_020750_01G000100"/>
</dbReference>
<dbReference type="Gramene" id="TraesCLE_scaffold_024929_01G000100.1">
    <property type="protein sequence ID" value="TraesCLE_scaffold_024929_01G000100.1"/>
    <property type="gene ID" value="TraesCLE_scaffold_024929_01G000100"/>
</dbReference>
<dbReference type="Gramene" id="TraesARI1A03G00011150.1">
    <property type="protein sequence ID" value="TraesARI1A03G00011150.1"/>
    <property type="gene ID" value="TraesARI1A03G00011150"/>
</dbReference>
<keyword evidence="4" id="KW-1185">Reference proteome</keyword>
<dbReference type="Gramene" id="TraesRN1A0100108300.1">
    <property type="protein sequence ID" value="TraesRN1A0100108300.1"/>
    <property type="gene ID" value="TraesRN1A0100108300"/>
</dbReference>
<feature type="region of interest" description="Disordered" evidence="1">
    <location>
        <begin position="77"/>
        <end position="99"/>
    </location>
</feature>
<accession>A0A3B5XU79</accession>
<reference evidence="3" key="1">
    <citation type="submission" date="2018-08" db="EMBL/GenBank/DDBJ databases">
        <authorList>
            <person name="Rossello M."/>
        </authorList>
    </citation>
    <scope>NUCLEOTIDE SEQUENCE [LARGE SCALE GENOMIC DNA]</scope>
    <source>
        <strain evidence="3">cv. Chinese Spring</strain>
    </source>
</reference>
<protein>
    <recommendedName>
        <fullName evidence="5">Knottin scorpion toxin-like domain-containing protein</fullName>
    </recommendedName>
</protein>
<dbReference type="Gramene" id="TraesCS1A03G0093200.1">
    <property type="protein sequence ID" value="TraesCS1A03G0093200.1.CDS"/>
    <property type="gene ID" value="TraesCS1A03G0093200"/>
</dbReference>
<name>A0A3B5XU79_WHEAT</name>
<organism evidence="3">
    <name type="scientific">Triticum aestivum</name>
    <name type="common">Wheat</name>
    <dbReference type="NCBI Taxonomy" id="4565"/>
    <lineage>
        <taxon>Eukaryota</taxon>
        <taxon>Viridiplantae</taxon>
        <taxon>Streptophyta</taxon>
        <taxon>Embryophyta</taxon>
        <taxon>Tracheophyta</taxon>
        <taxon>Spermatophyta</taxon>
        <taxon>Magnoliopsida</taxon>
        <taxon>Liliopsida</taxon>
        <taxon>Poales</taxon>
        <taxon>Poaceae</taxon>
        <taxon>BOP clade</taxon>
        <taxon>Pooideae</taxon>
        <taxon>Triticodae</taxon>
        <taxon>Triticeae</taxon>
        <taxon>Triticinae</taxon>
        <taxon>Triticum</taxon>
    </lineage>
</organism>
<feature type="chain" id="PRO_5017387546" description="Knottin scorpion toxin-like domain-containing protein" evidence="2">
    <location>
        <begin position="26"/>
        <end position="99"/>
    </location>
</feature>
<dbReference type="EnsemblPlants" id="TraesCS1A02G039000.1">
    <property type="protein sequence ID" value="TraesCS1A02G039000.1"/>
    <property type="gene ID" value="TraesCS1A02G039000"/>
</dbReference>
<dbReference type="Gramene" id="TraesCS1A02G039000.1">
    <property type="protein sequence ID" value="TraesCS1A02G039000.1"/>
    <property type="gene ID" value="TraesCS1A02G039000"/>
</dbReference>
<dbReference type="Gramene" id="TraesJUL1A03G00013370.1">
    <property type="protein sequence ID" value="TraesJUL1A03G00013370.1"/>
    <property type="gene ID" value="TraesJUL1A03G00013370"/>
</dbReference>
<reference evidence="3" key="2">
    <citation type="submission" date="2018-10" db="UniProtKB">
        <authorList>
            <consortium name="EnsemblPlants"/>
        </authorList>
    </citation>
    <scope>IDENTIFICATION</scope>
</reference>
<evidence type="ECO:0008006" key="5">
    <source>
        <dbReference type="Google" id="ProtNLM"/>
    </source>
</evidence>